<feature type="region of interest" description="Disordered" evidence="3">
    <location>
        <begin position="289"/>
        <end position="316"/>
    </location>
</feature>
<dbReference type="PANTHER" id="PTHR33607">
    <property type="entry name" value="ENDONUCLEASE-1"/>
    <property type="match status" value="1"/>
</dbReference>
<evidence type="ECO:0000256" key="2">
    <source>
        <dbReference type="ARBA" id="ARBA00022801"/>
    </source>
</evidence>
<evidence type="ECO:0000256" key="4">
    <source>
        <dbReference type="SAM" id="SignalP"/>
    </source>
</evidence>
<dbReference type="GO" id="GO:0004518">
    <property type="term" value="F:nuclease activity"/>
    <property type="evidence" value="ECO:0007669"/>
    <property type="project" value="UniProtKB-KW"/>
</dbReference>
<sequence>MKLLYKRCLQASVILLWSMRTANAYFKAHEDVTDLRFLDCDSSIYYDQLLAQISDPFQWTKLDLQMLTVRRHRGNVPAEAGQWGDDDIYQAVMDLDHGEEAGTVKMIYRNTSLTTKFKGFIWEIEHLWSTKEGGGINVTSAAYTDVHHVRAADIKVQEAKTTRHFGMCGTVSSLDNCVVPATSETSWDTARDDKIWQPPESKRGEIARALLYMDLRYQELKLGDCEPFATGHVGYLSQLLQWHTDYPPTEEEVRRNDRACTRWQGNRNPFVDYPDLALILHRSPQVPTTGCKPVNVTDGEETTSSESNTISDSGSNSGIISVMETKSPTFSPLPPPTTAAPTATPNACASIQEGNVPFFLVNTKNPDEVMFITLEGLEGGMELYLTDQAWDGRTLINNVLDEGTVMMTTPNQGIAAGTVFGYGLRANLGTRWTKVAGTFTLGLNGDNIFLYCLDNDNKIRFLSGFTNNYDWAPAFLDASDYGHNSSALPDSLVNSSIKLPHQYNYFYNGPRDARVNLLRRSILDPNEWEGSNDLRYSIDKPDEEEASSSSFVSWGSSFATLIVMLSWAFVN</sequence>
<proteinExistence type="predicted"/>
<dbReference type="AlphaFoldDB" id="A0A9N8HT85"/>
<dbReference type="OrthoDB" id="423935at2759"/>
<evidence type="ECO:0000313" key="5">
    <source>
        <dbReference type="EMBL" id="CAB9523990.1"/>
    </source>
</evidence>
<feature type="compositionally biased region" description="Low complexity" evidence="3">
    <location>
        <begin position="304"/>
        <end position="316"/>
    </location>
</feature>
<keyword evidence="1" id="KW-0540">Nuclease</keyword>
<dbReference type="EMBL" id="CAICTM010001479">
    <property type="protein sequence ID" value="CAB9523990.1"/>
    <property type="molecule type" value="Genomic_DNA"/>
</dbReference>
<keyword evidence="4" id="KW-0732">Signal</keyword>
<name>A0A9N8HT85_9STRA</name>
<dbReference type="PANTHER" id="PTHR33607:SF2">
    <property type="entry name" value="ENDONUCLEASE-1"/>
    <property type="match status" value="1"/>
</dbReference>
<protein>
    <submittedName>
        <fullName evidence="5">Extracellular ribonuclease</fullName>
    </submittedName>
</protein>
<reference evidence="5" key="1">
    <citation type="submission" date="2020-06" db="EMBL/GenBank/DDBJ databases">
        <authorList>
            <consortium name="Plant Systems Biology data submission"/>
        </authorList>
    </citation>
    <scope>NUCLEOTIDE SEQUENCE</scope>
    <source>
        <strain evidence="5">D6</strain>
    </source>
</reference>
<evidence type="ECO:0000256" key="1">
    <source>
        <dbReference type="ARBA" id="ARBA00022722"/>
    </source>
</evidence>
<dbReference type="GO" id="GO:0016787">
    <property type="term" value="F:hydrolase activity"/>
    <property type="evidence" value="ECO:0007669"/>
    <property type="project" value="UniProtKB-KW"/>
</dbReference>
<comment type="caution">
    <text evidence="5">The sequence shown here is derived from an EMBL/GenBank/DDBJ whole genome shotgun (WGS) entry which is preliminary data.</text>
</comment>
<dbReference type="Proteomes" id="UP001153069">
    <property type="component" value="Unassembled WGS sequence"/>
</dbReference>
<feature type="signal peptide" evidence="4">
    <location>
        <begin position="1"/>
        <end position="24"/>
    </location>
</feature>
<keyword evidence="6" id="KW-1185">Reference proteome</keyword>
<evidence type="ECO:0000256" key="3">
    <source>
        <dbReference type="SAM" id="MobiDB-lite"/>
    </source>
</evidence>
<accession>A0A9N8HT85</accession>
<dbReference type="InterPro" id="IPR044925">
    <property type="entry name" value="His-Me_finger_sf"/>
</dbReference>
<dbReference type="Pfam" id="PF04231">
    <property type="entry name" value="Endonuclease_1"/>
    <property type="match status" value="1"/>
</dbReference>
<evidence type="ECO:0000313" key="6">
    <source>
        <dbReference type="Proteomes" id="UP001153069"/>
    </source>
</evidence>
<dbReference type="InterPro" id="IPR007346">
    <property type="entry name" value="Endonuclease-I"/>
</dbReference>
<gene>
    <name evidence="5" type="ORF">SEMRO_1481_G276250.1</name>
</gene>
<dbReference type="SUPFAM" id="SSF54060">
    <property type="entry name" value="His-Me finger endonucleases"/>
    <property type="match status" value="1"/>
</dbReference>
<keyword evidence="2" id="KW-0378">Hydrolase</keyword>
<feature type="chain" id="PRO_5040178902" evidence="4">
    <location>
        <begin position="25"/>
        <end position="571"/>
    </location>
</feature>
<organism evidence="5 6">
    <name type="scientific">Seminavis robusta</name>
    <dbReference type="NCBI Taxonomy" id="568900"/>
    <lineage>
        <taxon>Eukaryota</taxon>
        <taxon>Sar</taxon>
        <taxon>Stramenopiles</taxon>
        <taxon>Ochrophyta</taxon>
        <taxon>Bacillariophyta</taxon>
        <taxon>Bacillariophyceae</taxon>
        <taxon>Bacillariophycidae</taxon>
        <taxon>Naviculales</taxon>
        <taxon>Naviculaceae</taxon>
        <taxon>Seminavis</taxon>
    </lineage>
</organism>